<dbReference type="STRING" id="415015.SAMN05660462_02896"/>
<dbReference type="InterPro" id="IPR007227">
    <property type="entry name" value="Cell_shape_determining_MreD"/>
</dbReference>
<feature type="transmembrane region" description="Helical" evidence="8">
    <location>
        <begin position="95"/>
        <end position="117"/>
    </location>
</feature>
<dbReference type="AlphaFoldDB" id="A0A1H3SHP0"/>
<feature type="transmembrane region" description="Helical" evidence="8">
    <location>
        <begin position="53"/>
        <end position="83"/>
    </location>
</feature>
<reference evidence="9 10" key="1">
    <citation type="submission" date="2016-10" db="EMBL/GenBank/DDBJ databases">
        <authorList>
            <person name="de Groot N.N."/>
        </authorList>
    </citation>
    <scope>NUCLEOTIDE SEQUENCE [LARGE SCALE GENOMIC DNA]</scope>
    <source>
        <strain evidence="9 10">DSM 21650</strain>
    </source>
</reference>
<feature type="transmembrane region" description="Helical" evidence="8">
    <location>
        <begin position="28"/>
        <end position="46"/>
    </location>
</feature>
<dbReference type="EMBL" id="FNQE01000044">
    <property type="protein sequence ID" value="SDZ37061.1"/>
    <property type="molecule type" value="Genomic_DNA"/>
</dbReference>
<dbReference type="InterPro" id="IPR017225">
    <property type="entry name" value="Cell_shape_determin_MreD_prd"/>
</dbReference>
<name>A0A1H3SHP0_9FIRM</name>
<sequence>MRYFVITIIGIVSFLIQSTILQHVRIFGVIPNISLIIIVCLSLLAGKKTGSILGLLLGFLQDIVFFDVIGVHALIYFIIGYLIGLTDKKVFKENLFLPFIFTIMATFVFHVIYFVFMYFSSINIDFTKLITNIVVLESIFNSLLSIIFYKQFLKLYRQPQISFGKK</sequence>
<dbReference type="PIRSF" id="PIRSF037497">
    <property type="entry name" value="MreD_Clostridium/Treponema_prd"/>
    <property type="match status" value="1"/>
</dbReference>
<keyword evidence="10" id="KW-1185">Reference proteome</keyword>
<dbReference type="RefSeq" id="WP_091732821.1">
    <property type="nucleotide sequence ID" value="NZ_FNQE01000044.1"/>
</dbReference>
<protein>
    <submittedName>
        <fullName evidence="9">Rod shape-determining protein MreD</fullName>
    </submittedName>
</protein>
<dbReference type="OrthoDB" id="9796616at2"/>
<gene>
    <name evidence="9" type="ORF">SAMN05660462_02896</name>
</gene>
<dbReference type="GO" id="GO:0008360">
    <property type="term" value="P:regulation of cell shape"/>
    <property type="evidence" value="ECO:0007669"/>
    <property type="project" value="UniProtKB-KW"/>
</dbReference>
<keyword evidence="7 8" id="KW-0472">Membrane</keyword>
<organism evidence="9 10">
    <name type="scientific">Proteiniborus ethanoligenes</name>
    <dbReference type="NCBI Taxonomy" id="415015"/>
    <lineage>
        <taxon>Bacteria</taxon>
        <taxon>Bacillati</taxon>
        <taxon>Bacillota</taxon>
        <taxon>Clostridia</taxon>
        <taxon>Eubacteriales</taxon>
        <taxon>Proteiniborus</taxon>
    </lineage>
</organism>
<evidence type="ECO:0000256" key="2">
    <source>
        <dbReference type="ARBA" id="ARBA00007776"/>
    </source>
</evidence>
<comment type="similarity">
    <text evidence="2">Belongs to the MreD family.</text>
</comment>
<keyword evidence="6 8" id="KW-1133">Transmembrane helix</keyword>
<evidence type="ECO:0000256" key="8">
    <source>
        <dbReference type="SAM" id="Phobius"/>
    </source>
</evidence>
<evidence type="ECO:0000256" key="4">
    <source>
        <dbReference type="ARBA" id="ARBA00022692"/>
    </source>
</evidence>
<keyword evidence="3" id="KW-1003">Cell membrane</keyword>
<accession>A0A1H3SHP0</accession>
<evidence type="ECO:0000256" key="3">
    <source>
        <dbReference type="ARBA" id="ARBA00022475"/>
    </source>
</evidence>
<dbReference type="GO" id="GO:0005886">
    <property type="term" value="C:plasma membrane"/>
    <property type="evidence" value="ECO:0007669"/>
    <property type="project" value="UniProtKB-SubCell"/>
</dbReference>
<evidence type="ECO:0000256" key="7">
    <source>
        <dbReference type="ARBA" id="ARBA00023136"/>
    </source>
</evidence>
<dbReference type="Pfam" id="PF04093">
    <property type="entry name" value="MreD"/>
    <property type="match status" value="1"/>
</dbReference>
<evidence type="ECO:0000256" key="1">
    <source>
        <dbReference type="ARBA" id="ARBA00004651"/>
    </source>
</evidence>
<proteinExistence type="inferred from homology"/>
<comment type="subcellular location">
    <subcellularLocation>
        <location evidence="1">Cell membrane</location>
        <topology evidence="1">Multi-pass membrane protein</topology>
    </subcellularLocation>
</comment>
<evidence type="ECO:0000256" key="6">
    <source>
        <dbReference type="ARBA" id="ARBA00022989"/>
    </source>
</evidence>
<feature type="transmembrane region" description="Helical" evidence="8">
    <location>
        <begin position="129"/>
        <end position="149"/>
    </location>
</feature>
<evidence type="ECO:0000313" key="10">
    <source>
        <dbReference type="Proteomes" id="UP000198625"/>
    </source>
</evidence>
<dbReference type="NCBIfam" id="TIGR03426">
    <property type="entry name" value="shape_MreD"/>
    <property type="match status" value="1"/>
</dbReference>
<keyword evidence="5" id="KW-0133">Cell shape</keyword>
<evidence type="ECO:0000313" key="9">
    <source>
        <dbReference type="EMBL" id="SDZ37061.1"/>
    </source>
</evidence>
<evidence type="ECO:0000256" key="5">
    <source>
        <dbReference type="ARBA" id="ARBA00022960"/>
    </source>
</evidence>
<keyword evidence="4 8" id="KW-0812">Transmembrane</keyword>
<dbReference type="Proteomes" id="UP000198625">
    <property type="component" value="Unassembled WGS sequence"/>
</dbReference>